<sequence length="166" mass="18251">MSSDLIWGTYPGPDPSKVDDRASTVAQLILDRFAATPEEEAFRRPVDGGWASTTWRETGEHVRKLAAGLISLGIQPEERVAIASSTRYEWVLADLAVMCAGGATTTIYPTTTSSEVSYILGDSHSRIVFAEDDEQLKKIREHRSELPEIIALVTFDGVSPTRRRAS</sequence>
<dbReference type="Proteomes" id="UP000638648">
    <property type="component" value="Unassembled WGS sequence"/>
</dbReference>
<keyword evidence="3" id="KW-1185">Reference proteome</keyword>
<reference evidence="2" key="1">
    <citation type="submission" date="2020-10" db="EMBL/GenBank/DDBJ databases">
        <title>Sequencing the genomes of 1000 actinobacteria strains.</title>
        <authorList>
            <person name="Klenk H.-P."/>
        </authorList>
    </citation>
    <scope>NUCLEOTIDE SEQUENCE</scope>
    <source>
        <strain evidence="2">DSM 45354</strain>
    </source>
</reference>
<protein>
    <submittedName>
        <fullName evidence="2">Long-subunit acyl-CoA synthetase (AMP-forming)</fullName>
    </submittedName>
</protein>
<comment type="caution">
    <text evidence="2">The sequence shown here is derived from an EMBL/GenBank/DDBJ whole genome shotgun (WGS) entry which is preliminary data.</text>
</comment>
<feature type="domain" description="AMP-dependent synthetase/ligase" evidence="1">
    <location>
        <begin position="34"/>
        <end position="158"/>
    </location>
</feature>
<proteinExistence type="predicted"/>
<dbReference type="AlphaFoldDB" id="A0A927RAA9"/>
<name>A0A927RAA9_9ACTN</name>
<gene>
    <name evidence="2" type="ORF">HEB94_005625</name>
</gene>
<accession>A0A927RAA9</accession>
<evidence type="ECO:0000259" key="1">
    <source>
        <dbReference type="Pfam" id="PF00501"/>
    </source>
</evidence>
<organism evidence="2 3">
    <name type="scientific">Actinopolymorpha pittospori</name>
    <dbReference type="NCBI Taxonomy" id="648752"/>
    <lineage>
        <taxon>Bacteria</taxon>
        <taxon>Bacillati</taxon>
        <taxon>Actinomycetota</taxon>
        <taxon>Actinomycetes</taxon>
        <taxon>Propionibacteriales</taxon>
        <taxon>Actinopolymorphaceae</taxon>
        <taxon>Actinopolymorpha</taxon>
    </lineage>
</organism>
<dbReference type="PANTHER" id="PTHR43767:SF1">
    <property type="entry name" value="NONRIBOSOMAL PEPTIDE SYNTHASE PES1 (EUROFUNG)-RELATED"/>
    <property type="match status" value="1"/>
</dbReference>
<dbReference type="Pfam" id="PF00501">
    <property type="entry name" value="AMP-binding"/>
    <property type="match status" value="1"/>
</dbReference>
<dbReference type="RefSeq" id="WP_273376486.1">
    <property type="nucleotide sequence ID" value="NZ_BAABJL010000172.1"/>
</dbReference>
<dbReference type="InterPro" id="IPR050237">
    <property type="entry name" value="ATP-dep_AMP-bd_enzyme"/>
</dbReference>
<dbReference type="PANTHER" id="PTHR43767">
    <property type="entry name" value="LONG-CHAIN-FATTY-ACID--COA LIGASE"/>
    <property type="match status" value="1"/>
</dbReference>
<dbReference type="EMBL" id="JADBEM010000001">
    <property type="protein sequence ID" value="MBE1608777.1"/>
    <property type="molecule type" value="Genomic_DNA"/>
</dbReference>
<dbReference type="InterPro" id="IPR042099">
    <property type="entry name" value="ANL_N_sf"/>
</dbReference>
<evidence type="ECO:0000313" key="2">
    <source>
        <dbReference type="EMBL" id="MBE1608777.1"/>
    </source>
</evidence>
<evidence type="ECO:0000313" key="3">
    <source>
        <dbReference type="Proteomes" id="UP000638648"/>
    </source>
</evidence>
<dbReference type="InterPro" id="IPR000873">
    <property type="entry name" value="AMP-dep_synth/lig_dom"/>
</dbReference>
<dbReference type="Gene3D" id="3.40.50.12780">
    <property type="entry name" value="N-terminal domain of ligase-like"/>
    <property type="match status" value="1"/>
</dbReference>
<dbReference type="SUPFAM" id="SSF56801">
    <property type="entry name" value="Acetyl-CoA synthetase-like"/>
    <property type="match status" value="1"/>
</dbReference>